<evidence type="ECO:0000256" key="1">
    <source>
        <dbReference type="SAM" id="Phobius"/>
    </source>
</evidence>
<feature type="transmembrane region" description="Helical" evidence="1">
    <location>
        <begin position="129"/>
        <end position="148"/>
    </location>
</feature>
<evidence type="ECO:0000313" key="3">
    <source>
        <dbReference type="EMBL" id="MEN2746018.1"/>
    </source>
</evidence>
<keyword evidence="1" id="KW-0812">Transmembrane</keyword>
<dbReference type="PANTHER" id="PTHR36435">
    <property type="entry name" value="SLR1288 PROTEIN"/>
    <property type="match status" value="1"/>
</dbReference>
<reference evidence="3 4" key="1">
    <citation type="submission" date="2024-05" db="EMBL/GenBank/DDBJ databases">
        <title>Sinomonas sp. nov., isolated from a waste landfill.</title>
        <authorList>
            <person name="Zhao Y."/>
        </authorList>
    </citation>
    <scope>NUCLEOTIDE SEQUENCE [LARGE SCALE GENOMIC DNA]</scope>
    <source>
        <strain evidence="3 4">CCTCC AB2014300</strain>
    </source>
</reference>
<gene>
    <name evidence="3" type="ORF">ABCQ75_15955</name>
</gene>
<name>A0ABU9X3H6_9MICC</name>
<feature type="transmembrane region" description="Helical" evidence="1">
    <location>
        <begin position="184"/>
        <end position="205"/>
    </location>
</feature>
<keyword evidence="1" id="KW-0472">Membrane</keyword>
<dbReference type="Proteomes" id="UP001422074">
    <property type="component" value="Unassembled WGS sequence"/>
</dbReference>
<feature type="transmembrane region" description="Helical" evidence="1">
    <location>
        <begin position="160"/>
        <end position="178"/>
    </location>
</feature>
<keyword evidence="4" id="KW-1185">Reference proteome</keyword>
<evidence type="ECO:0000259" key="2">
    <source>
        <dbReference type="Pfam" id="PF02517"/>
    </source>
</evidence>
<dbReference type="InterPro" id="IPR052710">
    <property type="entry name" value="CAAX_protease"/>
</dbReference>
<protein>
    <submittedName>
        <fullName evidence="3">Type II CAAX endopeptidase family protein</fullName>
    </submittedName>
</protein>
<accession>A0ABU9X3H6</accession>
<proteinExistence type="predicted"/>
<feature type="transmembrane region" description="Helical" evidence="1">
    <location>
        <begin position="84"/>
        <end position="109"/>
    </location>
</feature>
<dbReference type="PANTHER" id="PTHR36435:SF1">
    <property type="entry name" value="CAAX AMINO TERMINAL PROTEASE FAMILY PROTEIN"/>
    <property type="match status" value="1"/>
</dbReference>
<feature type="transmembrane region" description="Helical" evidence="1">
    <location>
        <begin position="12"/>
        <end position="35"/>
    </location>
</feature>
<dbReference type="Pfam" id="PF02517">
    <property type="entry name" value="Rce1-like"/>
    <property type="match status" value="1"/>
</dbReference>
<feature type="domain" description="CAAX prenyl protease 2/Lysostaphin resistance protein A-like" evidence="2">
    <location>
        <begin position="130"/>
        <end position="222"/>
    </location>
</feature>
<dbReference type="RefSeq" id="WP_345886621.1">
    <property type="nucleotide sequence ID" value="NZ_JBDFRB010000024.1"/>
</dbReference>
<organism evidence="3 4">
    <name type="scientific">Sinomonas halotolerans</name>
    <dbReference type="NCBI Taxonomy" id="1644133"/>
    <lineage>
        <taxon>Bacteria</taxon>
        <taxon>Bacillati</taxon>
        <taxon>Actinomycetota</taxon>
        <taxon>Actinomycetes</taxon>
        <taxon>Micrococcales</taxon>
        <taxon>Micrococcaceae</taxon>
        <taxon>Sinomonas</taxon>
    </lineage>
</organism>
<sequence>MATARPRRFGRFTVLDALAIVLYLGLPFAVVLVPAESLPGLGSDPLIASYLFNLAVYAVVFVAAMLAARQYVVRDLRILRTRPWFTLGILPLLLVVMLIVTVIVVVMAGGVQVSQNQAGLEEMARRVPWYLTAPLLVLIGPFVEEYIFRHLMIGKLSLYVNRWICYTASVVLFAALHIAGREAITFQTLAPYLGLGLVLVFAYAWTANNLMFSYFLHALKNALSVVLMYSLDISSLAP</sequence>
<comment type="caution">
    <text evidence="3">The sequence shown here is derived from an EMBL/GenBank/DDBJ whole genome shotgun (WGS) entry which is preliminary data.</text>
</comment>
<dbReference type="InterPro" id="IPR003675">
    <property type="entry name" value="Rce1/LyrA-like_dom"/>
</dbReference>
<keyword evidence="1" id="KW-1133">Transmembrane helix</keyword>
<dbReference type="EMBL" id="JBDFRB010000024">
    <property type="protein sequence ID" value="MEN2746018.1"/>
    <property type="molecule type" value="Genomic_DNA"/>
</dbReference>
<evidence type="ECO:0000313" key="4">
    <source>
        <dbReference type="Proteomes" id="UP001422074"/>
    </source>
</evidence>
<feature type="transmembrane region" description="Helical" evidence="1">
    <location>
        <begin position="47"/>
        <end position="72"/>
    </location>
</feature>